<evidence type="ECO:0000313" key="3">
    <source>
        <dbReference type="Proteomes" id="UP000237000"/>
    </source>
</evidence>
<keyword evidence="3" id="KW-1185">Reference proteome</keyword>
<name>A0A2P5F3Q9_TREOI</name>
<accession>A0A2P5F3Q9</accession>
<dbReference type="Pfam" id="PF24750">
    <property type="entry name" value="b-prop_At3g26010-like"/>
    <property type="match status" value="1"/>
</dbReference>
<comment type="caution">
    <text evidence="2">The sequence shown here is derived from an EMBL/GenBank/DDBJ whole genome shotgun (WGS) entry which is preliminary data.</text>
</comment>
<sequence length="417" mass="47448">MWSAKRSGTPRMAAVSHSAEIIGGNDDLLLEVLLRLPVRSLLKFKSVSKRWLSLISDAKFRLRRGLIRNPVSCLFFKWSSFKELKFTDLNRISNSNTSTKGPFQNSLIFAHGDFSGLRIIQSCNGLLLLRSGAYNLEYGSSVTCIYNPTTNKYTKLPNPPVRSDKGSVVVGHTLAFDPLKSPHYKVVCIRYFSSNNVKCYRKMEIYSSETGSWTLSSASLKTGMLNAQFDSGVFWNGSVHWISPFGDYLCFNVDEERPSPMALPSVPDGWVEVKCHRCLGESTGHLHFIHHIYKSGTKMSYLDVHEMEMDYSGWFLKFRVDLFMLSEAYPGILFQDLFLFSTLCVVRGEPEEEAESCLVLKISGKVMLYNFKATTFRELYDVESYSRSMITNESTEYFRVQIGDHVVHQYIESLAIV</sequence>
<dbReference type="EMBL" id="JXTC01000065">
    <property type="protein sequence ID" value="PON92418.1"/>
    <property type="molecule type" value="Genomic_DNA"/>
</dbReference>
<dbReference type="InParanoid" id="A0A2P5F3Q9"/>
<dbReference type="STRING" id="63057.A0A2P5F3Q9"/>
<dbReference type="PANTHER" id="PTHR35546:SF115">
    <property type="entry name" value="F-BOX DOMAIN-CONTAINING PROTEIN"/>
    <property type="match status" value="1"/>
</dbReference>
<dbReference type="InterPro" id="IPR001810">
    <property type="entry name" value="F-box_dom"/>
</dbReference>
<feature type="domain" description="F-box" evidence="1">
    <location>
        <begin position="24"/>
        <end position="64"/>
    </location>
</feature>
<dbReference type="NCBIfam" id="TIGR01640">
    <property type="entry name" value="F_box_assoc_1"/>
    <property type="match status" value="1"/>
</dbReference>
<dbReference type="SMART" id="SM00256">
    <property type="entry name" value="FBOX"/>
    <property type="match status" value="1"/>
</dbReference>
<dbReference type="InterPro" id="IPR055290">
    <property type="entry name" value="At3g26010-like"/>
</dbReference>
<dbReference type="SUPFAM" id="SSF81383">
    <property type="entry name" value="F-box domain"/>
    <property type="match status" value="1"/>
</dbReference>
<dbReference type="InterPro" id="IPR017451">
    <property type="entry name" value="F-box-assoc_interact_dom"/>
</dbReference>
<dbReference type="InterPro" id="IPR056592">
    <property type="entry name" value="Beta-prop_At3g26010-like"/>
</dbReference>
<dbReference type="InterPro" id="IPR011043">
    <property type="entry name" value="Gal_Oxase/kelch_b-propeller"/>
</dbReference>
<proteinExistence type="predicted"/>
<evidence type="ECO:0000259" key="1">
    <source>
        <dbReference type="SMART" id="SM00256"/>
    </source>
</evidence>
<dbReference type="AlphaFoldDB" id="A0A2P5F3Q9"/>
<reference evidence="3" key="1">
    <citation type="submission" date="2016-06" db="EMBL/GenBank/DDBJ databases">
        <title>Parallel loss of symbiosis genes in relatives of nitrogen-fixing non-legume Parasponia.</title>
        <authorList>
            <person name="Van Velzen R."/>
            <person name="Holmer R."/>
            <person name="Bu F."/>
            <person name="Rutten L."/>
            <person name="Van Zeijl A."/>
            <person name="Liu W."/>
            <person name="Santuari L."/>
            <person name="Cao Q."/>
            <person name="Sharma T."/>
            <person name="Shen D."/>
            <person name="Roswanjaya Y."/>
            <person name="Wardhani T."/>
            <person name="Kalhor M.S."/>
            <person name="Jansen J."/>
            <person name="Van den Hoogen J."/>
            <person name="Gungor B."/>
            <person name="Hartog M."/>
            <person name="Hontelez J."/>
            <person name="Verver J."/>
            <person name="Yang W.-C."/>
            <person name="Schijlen E."/>
            <person name="Repin R."/>
            <person name="Schilthuizen M."/>
            <person name="Schranz E."/>
            <person name="Heidstra R."/>
            <person name="Miyata K."/>
            <person name="Fedorova E."/>
            <person name="Kohlen W."/>
            <person name="Bisseling T."/>
            <person name="Smit S."/>
            <person name="Geurts R."/>
        </authorList>
    </citation>
    <scope>NUCLEOTIDE SEQUENCE [LARGE SCALE GENOMIC DNA]</scope>
    <source>
        <strain evidence="3">cv. RG33-2</strain>
    </source>
</reference>
<dbReference type="InterPro" id="IPR036047">
    <property type="entry name" value="F-box-like_dom_sf"/>
</dbReference>
<dbReference type="FunCoup" id="A0A2P5F3Q9">
    <property type="interactions" value="1108"/>
</dbReference>
<dbReference type="Pfam" id="PF00646">
    <property type="entry name" value="F-box"/>
    <property type="match status" value="1"/>
</dbReference>
<dbReference type="SUPFAM" id="SSF50965">
    <property type="entry name" value="Galactose oxidase, central domain"/>
    <property type="match status" value="1"/>
</dbReference>
<organism evidence="2 3">
    <name type="scientific">Trema orientale</name>
    <name type="common">Charcoal tree</name>
    <name type="synonym">Celtis orientalis</name>
    <dbReference type="NCBI Taxonomy" id="63057"/>
    <lineage>
        <taxon>Eukaryota</taxon>
        <taxon>Viridiplantae</taxon>
        <taxon>Streptophyta</taxon>
        <taxon>Embryophyta</taxon>
        <taxon>Tracheophyta</taxon>
        <taxon>Spermatophyta</taxon>
        <taxon>Magnoliopsida</taxon>
        <taxon>eudicotyledons</taxon>
        <taxon>Gunneridae</taxon>
        <taxon>Pentapetalae</taxon>
        <taxon>rosids</taxon>
        <taxon>fabids</taxon>
        <taxon>Rosales</taxon>
        <taxon>Cannabaceae</taxon>
        <taxon>Trema</taxon>
    </lineage>
</organism>
<dbReference type="Gene3D" id="1.20.1280.50">
    <property type="match status" value="1"/>
</dbReference>
<protein>
    <submittedName>
        <fullName evidence="2">F-box domain containing protein</fullName>
    </submittedName>
</protein>
<dbReference type="OrthoDB" id="1161293at2759"/>
<dbReference type="Proteomes" id="UP000237000">
    <property type="component" value="Unassembled WGS sequence"/>
</dbReference>
<gene>
    <name evidence="2" type="ORF">TorRG33x02_117420</name>
</gene>
<evidence type="ECO:0000313" key="2">
    <source>
        <dbReference type="EMBL" id="PON92418.1"/>
    </source>
</evidence>
<dbReference type="PANTHER" id="PTHR35546">
    <property type="entry name" value="F-BOX PROTEIN INTERACTION DOMAIN PROTEIN-RELATED"/>
    <property type="match status" value="1"/>
</dbReference>